<dbReference type="Proteomes" id="UP000474104">
    <property type="component" value="Unassembled WGS sequence"/>
</dbReference>
<dbReference type="EMBL" id="VIRB01000033">
    <property type="protein sequence ID" value="NDO68009.1"/>
    <property type="molecule type" value="Genomic_DNA"/>
</dbReference>
<evidence type="ECO:0000313" key="1">
    <source>
        <dbReference type="EMBL" id="NDO68009.1"/>
    </source>
</evidence>
<organism evidence="2 3">
    <name type="scientific">Schaedlerella arabinosiphila</name>
    <dbReference type="NCBI Taxonomy" id="2044587"/>
    <lineage>
        <taxon>Bacteria</taxon>
        <taxon>Bacillati</taxon>
        <taxon>Bacillota</taxon>
        <taxon>Clostridia</taxon>
        <taxon>Lachnospirales</taxon>
        <taxon>Lachnospiraceae</taxon>
        <taxon>Schaedlerella</taxon>
    </lineage>
</organism>
<dbReference type="Proteomes" id="UP000274920">
    <property type="component" value="Unassembled WGS sequence"/>
</dbReference>
<gene>
    <name evidence="2" type="ORF">EBB54_16445</name>
    <name evidence="1" type="ORF">FMM80_04505</name>
</gene>
<protein>
    <submittedName>
        <fullName evidence="2">Uncharacterized protein</fullName>
    </submittedName>
</protein>
<comment type="caution">
    <text evidence="2">The sequence shown here is derived from an EMBL/GenBank/DDBJ whole genome shotgun (WGS) entry which is preliminary data.</text>
</comment>
<sequence length="90" mass="10727">MAEYDEKSGLPFDRGYLECGLPCFLQESIEQMKKAWKKLDAGEEYLQWDCDFCNLQSDINTTEVNGMISSEQAWYLREKYLRIEKHEFIE</sequence>
<dbReference type="OrthoDB" id="2055436at2"/>
<keyword evidence="3" id="KW-1185">Reference proteome</keyword>
<reference evidence="1 4" key="2">
    <citation type="submission" date="2019-07" db="EMBL/GenBank/DDBJ databases">
        <title>Draft genome sequences of 15 bacterial species constituting the stable defined intestinal microbiota of the GM15 gnotobiotic mouse model.</title>
        <authorList>
            <person name="Elie C."/>
            <person name="Mathieu A."/>
            <person name="Saliou A."/>
            <person name="Darnaud M."/>
            <person name="Leulier F."/>
            <person name="Tamellini A."/>
        </authorList>
    </citation>
    <scope>NUCLEOTIDE SEQUENCE [LARGE SCALE GENOMIC DNA]</scope>
    <source>
        <strain evidence="4">ASF 502</strain>
        <strain evidence="1">MD300</strain>
    </source>
</reference>
<evidence type="ECO:0000313" key="4">
    <source>
        <dbReference type="Proteomes" id="UP000474104"/>
    </source>
</evidence>
<dbReference type="AlphaFoldDB" id="A0A3R8JTW0"/>
<name>A0A3R8JTW0_9FIRM</name>
<evidence type="ECO:0000313" key="3">
    <source>
        <dbReference type="Proteomes" id="UP000274920"/>
    </source>
</evidence>
<accession>A0A3R8JTW0</accession>
<reference evidence="2" key="1">
    <citation type="submission" date="2018-10" db="EMBL/GenBank/DDBJ databases">
        <title>Schaedlerella arabinophila gen. nov. sp. nov., isolated from the mouse intestinal tract and comparative analysis with the genome of the closely related altered Schaedler flora strain ASF502.</title>
        <authorList>
            <person name="Miyake S."/>
            <person name="Soh M."/>
            <person name="Seedorf H."/>
        </authorList>
    </citation>
    <scope>NUCLEOTIDE SEQUENCE [LARGE SCALE GENOMIC DNA]</scope>
    <source>
        <strain evidence="2">DSM 106076</strain>
    </source>
</reference>
<evidence type="ECO:0000313" key="2">
    <source>
        <dbReference type="EMBL" id="RRK35393.1"/>
    </source>
</evidence>
<proteinExistence type="predicted"/>
<dbReference type="EMBL" id="RHJS01000002">
    <property type="protein sequence ID" value="RRK35393.1"/>
    <property type="molecule type" value="Genomic_DNA"/>
</dbReference>